<gene>
    <name evidence="1" type="ORF">NTEN_LOCUS3264</name>
</gene>
<dbReference type="EMBL" id="CADCXU010005130">
    <property type="protein sequence ID" value="CAA9996859.1"/>
    <property type="molecule type" value="Genomic_DNA"/>
</dbReference>
<keyword evidence="2" id="KW-1185">Reference proteome</keyword>
<accession>A0A6H5G2R4</accession>
<evidence type="ECO:0000313" key="2">
    <source>
        <dbReference type="Proteomes" id="UP000479000"/>
    </source>
</evidence>
<sequence length="53" mass="5919">MKIKLVKLARKCHSQCPILNASLFHRKGVVSLSSSGREFEFSSTTSVLRVGQR</sequence>
<dbReference type="Proteomes" id="UP000479000">
    <property type="component" value="Unassembled WGS sequence"/>
</dbReference>
<organism evidence="1 2">
    <name type="scientific">Nesidiocoris tenuis</name>
    <dbReference type="NCBI Taxonomy" id="355587"/>
    <lineage>
        <taxon>Eukaryota</taxon>
        <taxon>Metazoa</taxon>
        <taxon>Ecdysozoa</taxon>
        <taxon>Arthropoda</taxon>
        <taxon>Hexapoda</taxon>
        <taxon>Insecta</taxon>
        <taxon>Pterygota</taxon>
        <taxon>Neoptera</taxon>
        <taxon>Paraneoptera</taxon>
        <taxon>Hemiptera</taxon>
        <taxon>Heteroptera</taxon>
        <taxon>Panheteroptera</taxon>
        <taxon>Cimicomorpha</taxon>
        <taxon>Miridae</taxon>
        <taxon>Dicyphina</taxon>
        <taxon>Nesidiocoris</taxon>
    </lineage>
</organism>
<name>A0A6H5G2R4_9HEMI</name>
<proteinExistence type="predicted"/>
<dbReference type="AlphaFoldDB" id="A0A6H5G2R4"/>
<protein>
    <submittedName>
        <fullName evidence="1">Uncharacterized protein</fullName>
    </submittedName>
</protein>
<reference evidence="1 2" key="1">
    <citation type="submission" date="2020-02" db="EMBL/GenBank/DDBJ databases">
        <authorList>
            <person name="Ferguson B K."/>
        </authorList>
    </citation>
    <scope>NUCLEOTIDE SEQUENCE [LARGE SCALE GENOMIC DNA]</scope>
</reference>
<evidence type="ECO:0000313" key="1">
    <source>
        <dbReference type="EMBL" id="CAA9996859.1"/>
    </source>
</evidence>